<dbReference type="Proteomes" id="UP000070121">
    <property type="component" value="Unassembled WGS sequence"/>
</dbReference>
<dbReference type="EMBL" id="JFFI01002527">
    <property type="protein sequence ID" value="KXH30978.1"/>
    <property type="molecule type" value="Genomic_DNA"/>
</dbReference>
<reference evidence="1 2" key="1">
    <citation type="submission" date="2014-02" db="EMBL/GenBank/DDBJ databases">
        <title>The genome sequence of Colletotrichum salicis CBS 607.94.</title>
        <authorList>
            <person name="Baroncelli R."/>
            <person name="Thon M.R."/>
        </authorList>
    </citation>
    <scope>NUCLEOTIDE SEQUENCE [LARGE SCALE GENOMIC DNA]</scope>
    <source>
        <strain evidence="1 2">CBS 607.94</strain>
    </source>
</reference>
<keyword evidence="2" id="KW-1185">Reference proteome</keyword>
<evidence type="ECO:0000313" key="2">
    <source>
        <dbReference type="Proteomes" id="UP000070121"/>
    </source>
</evidence>
<evidence type="ECO:0000313" key="1">
    <source>
        <dbReference type="EMBL" id="KXH30978.1"/>
    </source>
</evidence>
<gene>
    <name evidence="1" type="ORF">CSAL01_08014</name>
</gene>
<protein>
    <submittedName>
        <fullName evidence="1">Uncharacterized protein</fullName>
    </submittedName>
</protein>
<comment type="caution">
    <text evidence="1">The sequence shown here is derived from an EMBL/GenBank/DDBJ whole genome shotgun (WGS) entry which is preliminary data.</text>
</comment>
<name>A0A135S4Y8_9PEZI</name>
<sequence length="129" mass="14290">MISDDKAQADQCSLSWGDIWSQHLLGAFEREEDPVDDVAYASQSDGAVYSRYDEVFSEIGGQNVVDVETRKLPLRFFDANSVALISDDQVCLTGKAKIEKYRNSKAEKEQWAGIVGWLTPALDEAGQLA</sequence>
<accession>A0A135S4Y8</accession>
<proteinExistence type="predicted"/>
<dbReference type="AlphaFoldDB" id="A0A135S4Y8"/>
<organism evidence="1 2">
    <name type="scientific">Colletotrichum salicis</name>
    <dbReference type="NCBI Taxonomy" id="1209931"/>
    <lineage>
        <taxon>Eukaryota</taxon>
        <taxon>Fungi</taxon>
        <taxon>Dikarya</taxon>
        <taxon>Ascomycota</taxon>
        <taxon>Pezizomycotina</taxon>
        <taxon>Sordariomycetes</taxon>
        <taxon>Hypocreomycetidae</taxon>
        <taxon>Glomerellales</taxon>
        <taxon>Glomerellaceae</taxon>
        <taxon>Colletotrichum</taxon>
        <taxon>Colletotrichum acutatum species complex</taxon>
    </lineage>
</organism>